<evidence type="ECO:0000313" key="3">
    <source>
        <dbReference type="Proteomes" id="UP000218022"/>
    </source>
</evidence>
<feature type="region of interest" description="Disordered" evidence="1">
    <location>
        <begin position="1"/>
        <end position="27"/>
    </location>
</feature>
<evidence type="ECO:0000313" key="2">
    <source>
        <dbReference type="EMBL" id="PCE25098.1"/>
    </source>
</evidence>
<dbReference type="AlphaFoldDB" id="A0A2A4EXH4"/>
<protein>
    <submittedName>
        <fullName evidence="2">Uncharacterized protein</fullName>
    </submittedName>
</protein>
<evidence type="ECO:0000256" key="1">
    <source>
        <dbReference type="SAM" id="MobiDB-lite"/>
    </source>
</evidence>
<proteinExistence type="predicted"/>
<name>A0A2A4EXH4_9BURK</name>
<gene>
    <name evidence="2" type="ORF">BWP39_11270</name>
</gene>
<sequence>MTNNVSTRSGHVRPLRRPCKAGAGGRRRTETLMAVRFTIRARSFVHSAAARAMMQCGGSRVSCMSFPRKSRAF</sequence>
<comment type="caution">
    <text evidence="2">The sequence shown here is derived from an EMBL/GenBank/DDBJ whole genome shotgun (WGS) entry which is preliminary data.</text>
</comment>
<dbReference type="EMBL" id="MTZV01000004">
    <property type="protein sequence ID" value="PCE25098.1"/>
    <property type="molecule type" value="Genomic_DNA"/>
</dbReference>
<reference evidence="2 3" key="1">
    <citation type="submission" date="2017-01" db="EMBL/GenBank/DDBJ databases">
        <title>Whole-Genome Shotgun Sequencing of Two beta-Proteobacterial Species in Search of the Bulgecin Biosynthetic Cluster.</title>
        <authorList>
            <person name="Horsman M.E."/>
            <person name="Marous D.R."/>
            <person name="Li R."/>
            <person name="Oliver R.A."/>
            <person name="Byun B."/>
            <person name="Emrich S.J."/>
            <person name="Boggess B."/>
            <person name="Townsend C.A."/>
            <person name="Mobashery S."/>
        </authorList>
    </citation>
    <scope>NUCLEOTIDE SEQUENCE [LARGE SCALE GENOMIC DNA]</scope>
    <source>
        <strain evidence="2 3">ATCC 31363</strain>
    </source>
</reference>
<feature type="compositionally biased region" description="Basic residues" evidence="1">
    <location>
        <begin position="10"/>
        <end position="19"/>
    </location>
</feature>
<dbReference type="Proteomes" id="UP000218022">
    <property type="component" value="Unassembled WGS sequence"/>
</dbReference>
<organism evidence="2 3">
    <name type="scientific">Paraburkholderia acidicola</name>
    <dbReference type="NCBI Taxonomy" id="1912599"/>
    <lineage>
        <taxon>Bacteria</taxon>
        <taxon>Pseudomonadati</taxon>
        <taxon>Pseudomonadota</taxon>
        <taxon>Betaproteobacteria</taxon>
        <taxon>Burkholderiales</taxon>
        <taxon>Burkholderiaceae</taxon>
        <taxon>Paraburkholderia</taxon>
    </lineage>
</organism>
<accession>A0A2A4EXH4</accession>